<gene>
    <name evidence="1" type="ORF">AWC02_15395</name>
</gene>
<comment type="caution">
    <text evidence="1">The sequence shown here is derived from an EMBL/GenBank/DDBJ whole genome shotgun (WGS) entry which is preliminary data.</text>
</comment>
<evidence type="ECO:0000313" key="1">
    <source>
        <dbReference type="EMBL" id="ORV43382.1"/>
    </source>
</evidence>
<sequence>MWNLVRRRAILNATDLRDELVIELLKNHPKHGSSRDALWLAAHDRLGWSSRQIADAVGVSHPTVSKAVGRAREAIA</sequence>
<dbReference type="Pfam" id="PF13384">
    <property type="entry name" value="HTH_23"/>
    <property type="match status" value="1"/>
</dbReference>
<name>A0A1X1TFR0_9MYCO</name>
<dbReference type="EMBL" id="LQOT01000057">
    <property type="protein sequence ID" value="ORV43382.1"/>
    <property type="molecule type" value="Genomic_DNA"/>
</dbReference>
<dbReference type="AlphaFoldDB" id="A0A1X1TFR0"/>
<proteinExistence type="predicted"/>
<organism evidence="1 2">
    <name type="scientific">Mycolicibacter engbaekii</name>
    <dbReference type="NCBI Taxonomy" id="188915"/>
    <lineage>
        <taxon>Bacteria</taxon>
        <taxon>Bacillati</taxon>
        <taxon>Actinomycetota</taxon>
        <taxon>Actinomycetes</taxon>
        <taxon>Mycobacteriales</taxon>
        <taxon>Mycobacteriaceae</taxon>
        <taxon>Mycolicibacter</taxon>
    </lineage>
</organism>
<accession>A0A1X1TFR0</accession>
<keyword evidence="2" id="KW-1185">Reference proteome</keyword>
<evidence type="ECO:0000313" key="2">
    <source>
        <dbReference type="Proteomes" id="UP000193465"/>
    </source>
</evidence>
<protein>
    <submittedName>
        <fullName evidence="1">Uncharacterized protein</fullName>
    </submittedName>
</protein>
<dbReference type="Proteomes" id="UP000193465">
    <property type="component" value="Unassembled WGS sequence"/>
</dbReference>
<reference evidence="1 2" key="1">
    <citation type="submission" date="2016-01" db="EMBL/GenBank/DDBJ databases">
        <title>The new phylogeny of the genus Mycobacterium.</title>
        <authorList>
            <person name="Tarcisio F."/>
            <person name="Conor M."/>
            <person name="Antonella G."/>
            <person name="Elisabetta G."/>
            <person name="Giulia F.S."/>
            <person name="Sara T."/>
            <person name="Anna F."/>
            <person name="Clotilde B."/>
            <person name="Roberto B."/>
            <person name="Veronica D.S."/>
            <person name="Fabio R."/>
            <person name="Monica P."/>
            <person name="Olivier J."/>
            <person name="Enrico T."/>
            <person name="Nicola S."/>
        </authorList>
    </citation>
    <scope>NUCLEOTIDE SEQUENCE [LARGE SCALE GENOMIC DNA]</scope>
    <source>
        <strain evidence="1 2">ATCC 27353</strain>
    </source>
</reference>